<evidence type="ECO:0000259" key="2">
    <source>
        <dbReference type="Pfam" id="PF13115"/>
    </source>
</evidence>
<keyword evidence="3" id="KW-0614">Plasmid</keyword>
<feature type="domain" description="YtkA-like" evidence="2">
    <location>
        <begin position="31"/>
        <end position="114"/>
    </location>
</feature>
<gene>
    <name evidence="3" type="ordered locus">BMQ_pBM70168</name>
</gene>
<dbReference type="Proteomes" id="UP000000935">
    <property type="component" value="Plasmid pBM700"/>
</dbReference>
<evidence type="ECO:0000313" key="4">
    <source>
        <dbReference type="Proteomes" id="UP000000935"/>
    </source>
</evidence>
<geneLocation type="plasmid" evidence="3 4">
    <name>pBM700</name>
</geneLocation>
<evidence type="ECO:0000313" key="3">
    <source>
        <dbReference type="EMBL" id="ADE72708.1"/>
    </source>
</evidence>
<feature type="chain" id="PRO_5039711767" description="YtkA-like domain-containing protein" evidence="1">
    <location>
        <begin position="20"/>
        <end position="156"/>
    </location>
</feature>
<organism evidence="3 4">
    <name type="scientific">Priestia megaterium (strain ATCC 12872 / QMB1551)</name>
    <name type="common">Bacillus megaterium</name>
    <dbReference type="NCBI Taxonomy" id="545693"/>
    <lineage>
        <taxon>Bacteria</taxon>
        <taxon>Bacillati</taxon>
        <taxon>Bacillota</taxon>
        <taxon>Bacilli</taxon>
        <taxon>Bacillales</taxon>
        <taxon>Bacillaceae</taxon>
        <taxon>Priestia</taxon>
    </lineage>
</organism>
<name>D5E4I3_PRIM1</name>
<feature type="signal peptide" evidence="1">
    <location>
        <begin position="1"/>
        <end position="19"/>
    </location>
</feature>
<dbReference type="RefSeq" id="WP_013060095.1">
    <property type="nucleotide sequence ID" value="NC_014023.1"/>
</dbReference>
<reference evidence="3 4" key="1">
    <citation type="journal article" date="2011" name="J. Bacteriol.">
        <title>Genome sequences of the biotechnologically important Bacillus megaterium strains QM B1551 and DSM319.</title>
        <authorList>
            <person name="Eppinger M."/>
            <person name="Bunk B."/>
            <person name="Johns M.A."/>
            <person name="Edirisinghe J.N."/>
            <person name="Kutumbaka K.K."/>
            <person name="Koenig S.S."/>
            <person name="Huot Creasy H."/>
            <person name="Rosovitz M.J."/>
            <person name="Riley D.R."/>
            <person name="Daugherty S."/>
            <person name="Martin M."/>
            <person name="Elbourne L.D."/>
            <person name="Paulsen I."/>
            <person name="Biedendieck R."/>
            <person name="Braun C."/>
            <person name="Grayburn S."/>
            <person name="Dhingra S."/>
            <person name="Lukyanchuk V."/>
            <person name="Ball B."/>
            <person name="Ul-Qamar R."/>
            <person name="Seibel J."/>
            <person name="Bremer E."/>
            <person name="Jahn D."/>
            <person name="Ravel J."/>
            <person name="Vary P.S."/>
        </authorList>
    </citation>
    <scope>NUCLEOTIDE SEQUENCE [LARGE SCALE GENOMIC DNA]</scope>
    <source>
        <strain evidence="4">ATCC 12872 / QMB1551</strain>
        <plasmid evidence="3">pBM700</plasmid>
    </source>
</reference>
<evidence type="ECO:0000256" key="1">
    <source>
        <dbReference type="SAM" id="SignalP"/>
    </source>
</evidence>
<dbReference type="InterPro" id="IPR032693">
    <property type="entry name" value="YtkA-like_dom"/>
</dbReference>
<dbReference type="HOGENOM" id="CLU_141469_1_0_9"/>
<dbReference type="Pfam" id="PF13115">
    <property type="entry name" value="YtkA"/>
    <property type="match status" value="1"/>
</dbReference>
<keyword evidence="4" id="KW-1185">Reference proteome</keyword>
<protein>
    <recommendedName>
        <fullName evidence="2">YtkA-like domain-containing protein</fullName>
    </recommendedName>
</protein>
<accession>D5E4I3</accession>
<dbReference type="KEGG" id="bmq:BMQ_pBM70168"/>
<proteinExistence type="predicted"/>
<sequence>MKKSVSIVLIFILSLMLNACSLEQDAASLYKQEAPLESQIIIPKSFSNNEKETIKVILTQSGKRVKNPDYVHFEIWKQDGSVKYNMEAAENEGNGTYSLSKELDHDGLYYVKVHASNDNSIIMPQKQFIVGKLSKSELELLQKGVQKQTEAHEHHH</sequence>
<keyword evidence="1" id="KW-0732">Signal</keyword>
<dbReference type="EMBL" id="CP001990">
    <property type="protein sequence ID" value="ADE72708.1"/>
    <property type="molecule type" value="Genomic_DNA"/>
</dbReference>
<dbReference type="AlphaFoldDB" id="D5E4I3"/>